<dbReference type="RefSeq" id="WP_093231374.1">
    <property type="nucleotide sequence ID" value="NZ_FORR01000021.1"/>
</dbReference>
<dbReference type="PROSITE" id="PS00211">
    <property type="entry name" value="ABC_TRANSPORTER_1"/>
    <property type="match status" value="1"/>
</dbReference>
<organism evidence="6 7">
    <name type="scientific">Thermoflavimicrobium dichotomicum</name>
    <dbReference type="NCBI Taxonomy" id="46223"/>
    <lineage>
        <taxon>Bacteria</taxon>
        <taxon>Bacillati</taxon>
        <taxon>Bacillota</taxon>
        <taxon>Bacilli</taxon>
        <taxon>Bacillales</taxon>
        <taxon>Thermoactinomycetaceae</taxon>
        <taxon>Thermoflavimicrobium</taxon>
    </lineage>
</organism>
<dbReference type="PROSITE" id="PS50893">
    <property type="entry name" value="ABC_TRANSPORTER_2"/>
    <property type="match status" value="1"/>
</dbReference>
<evidence type="ECO:0000313" key="7">
    <source>
        <dbReference type="Proteomes" id="UP000199545"/>
    </source>
</evidence>
<dbReference type="PANTHER" id="PTHR42734:SF6">
    <property type="entry name" value="MOLYBDATE IMPORT ATP-BINDING PROTEIN MOLC"/>
    <property type="match status" value="1"/>
</dbReference>
<keyword evidence="4 6" id="KW-0067">ATP-binding</keyword>
<evidence type="ECO:0000259" key="5">
    <source>
        <dbReference type="PROSITE" id="PS50893"/>
    </source>
</evidence>
<dbReference type="InterPro" id="IPR003439">
    <property type="entry name" value="ABC_transporter-like_ATP-bd"/>
</dbReference>
<comment type="similarity">
    <text evidence="1">Belongs to the ABC transporter superfamily.</text>
</comment>
<name>A0A1I3U418_9BACL</name>
<dbReference type="AlphaFoldDB" id="A0A1I3U418"/>
<dbReference type="InterPro" id="IPR050153">
    <property type="entry name" value="Metal_Ion_Import_ABC"/>
</dbReference>
<dbReference type="InterPro" id="IPR017871">
    <property type="entry name" value="ABC_transporter-like_CS"/>
</dbReference>
<evidence type="ECO:0000256" key="3">
    <source>
        <dbReference type="ARBA" id="ARBA00022741"/>
    </source>
</evidence>
<dbReference type="SUPFAM" id="SSF52540">
    <property type="entry name" value="P-loop containing nucleoside triphosphate hydrolases"/>
    <property type="match status" value="1"/>
</dbReference>
<evidence type="ECO:0000256" key="1">
    <source>
        <dbReference type="ARBA" id="ARBA00005417"/>
    </source>
</evidence>
<dbReference type="STRING" id="46223.SAMN05421852_12140"/>
<dbReference type="GO" id="GO:0005524">
    <property type="term" value="F:ATP binding"/>
    <property type="evidence" value="ECO:0007669"/>
    <property type="project" value="UniProtKB-KW"/>
</dbReference>
<dbReference type="Proteomes" id="UP000199545">
    <property type="component" value="Unassembled WGS sequence"/>
</dbReference>
<reference evidence="6 7" key="1">
    <citation type="submission" date="2016-10" db="EMBL/GenBank/DDBJ databases">
        <authorList>
            <person name="de Groot N.N."/>
        </authorList>
    </citation>
    <scope>NUCLEOTIDE SEQUENCE [LARGE SCALE GENOMIC DNA]</scope>
    <source>
        <strain evidence="6 7">DSM 44778</strain>
    </source>
</reference>
<keyword evidence="7" id="KW-1185">Reference proteome</keyword>
<keyword evidence="3" id="KW-0547">Nucleotide-binding</keyword>
<evidence type="ECO:0000313" key="6">
    <source>
        <dbReference type="EMBL" id="SFJ77289.1"/>
    </source>
</evidence>
<evidence type="ECO:0000256" key="4">
    <source>
        <dbReference type="ARBA" id="ARBA00022840"/>
    </source>
</evidence>
<dbReference type="EMBL" id="FORR01000021">
    <property type="protein sequence ID" value="SFJ77289.1"/>
    <property type="molecule type" value="Genomic_DNA"/>
</dbReference>
<dbReference type="PANTHER" id="PTHR42734">
    <property type="entry name" value="METAL TRANSPORT SYSTEM ATP-BINDING PROTEIN TM_0124-RELATED"/>
    <property type="match status" value="1"/>
</dbReference>
<evidence type="ECO:0000256" key="2">
    <source>
        <dbReference type="ARBA" id="ARBA00022448"/>
    </source>
</evidence>
<dbReference type="SMART" id="SM00382">
    <property type="entry name" value="AAA"/>
    <property type="match status" value="1"/>
</dbReference>
<dbReference type="GO" id="GO:0016887">
    <property type="term" value="F:ATP hydrolysis activity"/>
    <property type="evidence" value="ECO:0007669"/>
    <property type="project" value="InterPro"/>
</dbReference>
<dbReference type="OrthoDB" id="9789994at2"/>
<proteinExistence type="inferred from homology"/>
<dbReference type="Gene3D" id="3.40.50.300">
    <property type="entry name" value="P-loop containing nucleotide triphosphate hydrolases"/>
    <property type="match status" value="1"/>
</dbReference>
<gene>
    <name evidence="6" type="ORF">SAMN05421852_12140</name>
</gene>
<dbReference type="InterPro" id="IPR003593">
    <property type="entry name" value="AAA+_ATPase"/>
</dbReference>
<dbReference type="Pfam" id="PF00005">
    <property type="entry name" value="ABC_tran"/>
    <property type="match status" value="1"/>
</dbReference>
<feature type="domain" description="ABC transporter" evidence="5">
    <location>
        <begin position="3"/>
        <end position="242"/>
    </location>
</feature>
<keyword evidence="2" id="KW-0813">Transport</keyword>
<accession>A0A1I3U418</accession>
<protein>
    <submittedName>
        <fullName evidence="6">Iron complex transport system ATP-binding protein</fullName>
    </submittedName>
</protein>
<sequence length="277" mass="31395">MVISVENVSFTRNGQHILSNIHWQVRSEEHWCLLGLNGSGKTTLLNLICGYLWPSKGKISVLGHRYGTVDLRELRKQIGWVSSSFQEKIHGSETAEKIVLSGKFASIGIYDTFSDADMEEAKRLMSFLGCEHLAGRSYQTLSQGEKQRIVIARALMAKPKLLILDEPCTGLDLFAREHVLHSIEKIASQPNAPTLIYVTHHIEEILPCFTHTFLLKDGMSFLQGETNQVLTSTTLSAFFDLPVEVEKKHHRFWVSFDSKGVQQRFEEWTATSEIFSK</sequence>
<dbReference type="InterPro" id="IPR027417">
    <property type="entry name" value="P-loop_NTPase"/>
</dbReference>